<dbReference type="SMART" id="SM00020">
    <property type="entry name" value="Tryp_SPc"/>
    <property type="match status" value="1"/>
</dbReference>
<feature type="domain" description="Peptidase S1" evidence="2">
    <location>
        <begin position="33"/>
        <end position="246"/>
    </location>
</feature>
<dbReference type="PANTHER" id="PTHR24260">
    <property type="match status" value="1"/>
</dbReference>
<keyword evidence="4" id="KW-1185">Reference proteome</keyword>
<proteinExistence type="predicted"/>
<dbReference type="InterPro" id="IPR001254">
    <property type="entry name" value="Trypsin_dom"/>
</dbReference>
<dbReference type="InterPro" id="IPR051333">
    <property type="entry name" value="CLIP_Serine_Protease"/>
</dbReference>
<dbReference type="RefSeq" id="WP_117486869.1">
    <property type="nucleotide sequence ID" value="NZ_QVIG01000001.1"/>
</dbReference>
<dbReference type="SUPFAM" id="SSF89372">
    <property type="entry name" value="Fucose-specific lectin"/>
    <property type="match status" value="1"/>
</dbReference>
<dbReference type="InterPro" id="IPR001314">
    <property type="entry name" value="Peptidase_S1A"/>
</dbReference>
<sequence length="523" mass="53903">MSRKSQFRSRRAGVLVAAAAAGTLSAVSPAGAVVGPEAADNTYTSTARLTIGDNLRACTGALVDRSWVLTAASCFSDDPAQPQALAAGKPKWKTTVTLGAKSAEVAELVPRADRDLVMARLATPVDGIAPLAVATAAPTAGQSLRVAGFGRTKDEWVPNKLHTGAFTVDTVSATGVATTGTGGAAICKGDTGAPAIREVNGKAELVAVASRSWQGGCLGTPATETRTGAFSSRVDDLAGWVNQVRVSRPASRLFAIGGDSQIWANEGAYTTNVWGTFEAVPNSGGVRQVSAVTMGDKVRLFGIGSDQRIRTTTRDASGAWSPFEVVPGNSGIRQVTAVAMGDKVRLFAIGGDERIYGADGDYAAGTWSAFSPLPSSAIKQVTATVVGNTVRLFAIGGDGRIWTSTGDYTAGTWSTFEAIPSSGIQHIAATTIGNTVRVFAVGADSQIWTTDSTGNGPWTTFEKVPDVLGVKQVAATTIGDTIRLFAIGTDAKIWTADKKADGSWTTFYEVASSAIQGIAATTG</sequence>
<comment type="caution">
    <text evidence="3">The sequence shown here is derived from an EMBL/GenBank/DDBJ whole genome shotgun (WGS) entry which is preliminary data.</text>
</comment>
<dbReference type="SUPFAM" id="SSF50494">
    <property type="entry name" value="Trypsin-like serine proteases"/>
    <property type="match status" value="1"/>
</dbReference>
<dbReference type="InterPro" id="IPR043504">
    <property type="entry name" value="Peptidase_S1_PA_chymotrypsin"/>
</dbReference>
<dbReference type="PRINTS" id="PR00722">
    <property type="entry name" value="CHYMOTRYPSIN"/>
</dbReference>
<feature type="chain" id="PRO_5017069557" evidence="1">
    <location>
        <begin position="33"/>
        <end position="523"/>
    </location>
</feature>
<keyword evidence="1" id="KW-0732">Signal</keyword>
<dbReference type="GO" id="GO:0004252">
    <property type="term" value="F:serine-type endopeptidase activity"/>
    <property type="evidence" value="ECO:0007669"/>
    <property type="project" value="InterPro"/>
</dbReference>
<dbReference type="Proteomes" id="UP000263377">
    <property type="component" value="Unassembled WGS sequence"/>
</dbReference>
<evidence type="ECO:0000313" key="3">
    <source>
        <dbReference type="EMBL" id="RGD58227.1"/>
    </source>
</evidence>
<dbReference type="InterPro" id="IPR009003">
    <property type="entry name" value="Peptidase_S1_PA"/>
</dbReference>
<gene>
    <name evidence="3" type="ORF">DR950_10890</name>
</gene>
<dbReference type="InterPro" id="IPR058502">
    <property type="entry name" value="PLL-like_beta-prop"/>
</dbReference>
<evidence type="ECO:0000259" key="2">
    <source>
        <dbReference type="PROSITE" id="PS50240"/>
    </source>
</evidence>
<dbReference type="Pfam" id="PF26607">
    <property type="entry name" value="DUF8189"/>
    <property type="match status" value="1"/>
</dbReference>
<name>A0A372ZSM8_9ACTN</name>
<evidence type="ECO:0000256" key="1">
    <source>
        <dbReference type="SAM" id="SignalP"/>
    </source>
</evidence>
<feature type="signal peptide" evidence="1">
    <location>
        <begin position="1"/>
        <end position="32"/>
    </location>
</feature>
<organism evidence="3 4">
    <name type="scientific">Kitasatospora xanthocidica</name>
    <dbReference type="NCBI Taxonomy" id="83382"/>
    <lineage>
        <taxon>Bacteria</taxon>
        <taxon>Bacillati</taxon>
        <taxon>Actinomycetota</taxon>
        <taxon>Actinomycetes</taxon>
        <taxon>Kitasatosporales</taxon>
        <taxon>Streptomycetaceae</taxon>
        <taxon>Kitasatospora</taxon>
    </lineage>
</organism>
<dbReference type="AlphaFoldDB" id="A0A372ZSM8"/>
<accession>A0A372ZSM8</accession>
<dbReference type="Gene3D" id="2.40.10.10">
    <property type="entry name" value="Trypsin-like serine proteases"/>
    <property type="match status" value="1"/>
</dbReference>
<dbReference type="EMBL" id="QVIG01000001">
    <property type="protein sequence ID" value="RGD58227.1"/>
    <property type="molecule type" value="Genomic_DNA"/>
</dbReference>
<dbReference type="Pfam" id="PF00089">
    <property type="entry name" value="Trypsin"/>
    <property type="match status" value="1"/>
</dbReference>
<reference evidence="3 4" key="1">
    <citation type="submission" date="2018-08" db="EMBL/GenBank/DDBJ databases">
        <title>Diversity &amp; Physiological Properties of Lignin-Decomposing Actinobacteria from Soil.</title>
        <authorList>
            <person name="Roh S.G."/>
            <person name="Kim S.B."/>
        </authorList>
    </citation>
    <scope>NUCLEOTIDE SEQUENCE [LARGE SCALE GENOMIC DNA]</scope>
    <source>
        <strain evidence="3 4">MMS17-GH009</strain>
    </source>
</reference>
<dbReference type="Gene3D" id="2.120.10.70">
    <property type="entry name" value="Fucose-specific lectin"/>
    <property type="match status" value="1"/>
</dbReference>
<dbReference type="PANTHER" id="PTHR24260:SF136">
    <property type="entry name" value="GH08193P-RELATED"/>
    <property type="match status" value="1"/>
</dbReference>
<evidence type="ECO:0000313" key="4">
    <source>
        <dbReference type="Proteomes" id="UP000263377"/>
    </source>
</evidence>
<protein>
    <submittedName>
        <fullName evidence="3">S1 family peptidase</fullName>
    </submittedName>
</protein>
<dbReference type="PROSITE" id="PS50240">
    <property type="entry name" value="TRYPSIN_DOM"/>
    <property type="match status" value="1"/>
</dbReference>
<dbReference type="GO" id="GO:0006508">
    <property type="term" value="P:proteolysis"/>
    <property type="evidence" value="ECO:0007669"/>
    <property type="project" value="InterPro"/>
</dbReference>